<evidence type="ECO:0008006" key="4">
    <source>
        <dbReference type="Google" id="ProtNLM"/>
    </source>
</evidence>
<organism evidence="2 3">
    <name type="scientific">Methanoculleus chikugoensis</name>
    <dbReference type="NCBI Taxonomy" id="118126"/>
    <lineage>
        <taxon>Archaea</taxon>
        <taxon>Methanobacteriati</taxon>
        <taxon>Methanobacteriota</taxon>
        <taxon>Stenosarchaea group</taxon>
        <taxon>Methanomicrobia</taxon>
        <taxon>Methanomicrobiales</taxon>
        <taxon>Methanomicrobiaceae</taxon>
        <taxon>Methanoculleus</taxon>
    </lineage>
</organism>
<dbReference type="Pfam" id="PF13646">
    <property type="entry name" value="HEAT_2"/>
    <property type="match status" value="7"/>
</dbReference>
<dbReference type="SMART" id="SM00185">
    <property type="entry name" value="ARM"/>
    <property type="match status" value="6"/>
</dbReference>
<evidence type="ECO:0000313" key="2">
    <source>
        <dbReference type="EMBL" id="BBL67972.1"/>
    </source>
</evidence>
<protein>
    <recommendedName>
        <fullName evidence="4">Oxidoreductase/HEAT repeat-containing protein</fullName>
    </recommendedName>
</protein>
<proteinExistence type="predicted"/>
<dbReference type="InterPro" id="IPR000225">
    <property type="entry name" value="Armadillo"/>
</dbReference>
<name>A0ABM7H5B9_9EURY</name>
<dbReference type="RefSeq" id="WP_221058345.1">
    <property type="nucleotide sequence ID" value="NZ_AP019781.1"/>
</dbReference>
<dbReference type="SMART" id="SM00567">
    <property type="entry name" value="EZ_HEAT"/>
    <property type="match status" value="21"/>
</dbReference>
<dbReference type="EMBL" id="AP019781">
    <property type="protein sequence ID" value="BBL67972.1"/>
    <property type="molecule type" value="Genomic_DNA"/>
</dbReference>
<evidence type="ECO:0000313" key="3">
    <source>
        <dbReference type="Proteomes" id="UP000824969"/>
    </source>
</evidence>
<dbReference type="InterPro" id="IPR004155">
    <property type="entry name" value="PBS_lyase_HEAT"/>
</dbReference>
<reference evidence="2 3" key="1">
    <citation type="submission" date="2019-06" db="EMBL/GenBank/DDBJ databases">
        <title>Complete genome sequence of Methanoculleus chikugoensis strain MG62.</title>
        <authorList>
            <person name="Asakawa S."/>
            <person name="Dianou D."/>
        </authorList>
    </citation>
    <scope>NUCLEOTIDE SEQUENCE [LARGE SCALE GENOMIC DNA]</scope>
    <source>
        <strain evidence="2 3">MG62</strain>
    </source>
</reference>
<dbReference type="Proteomes" id="UP000824969">
    <property type="component" value="Chromosome"/>
</dbReference>
<feature type="region of interest" description="Disordered" evidence="1">
    <location>
        <begin position="405"/>
        <end position="533"/>
    </location>
</feature>
<dbReference type="PANTHER" id="PTHR12697">
    <property type="entry name" value="PBS LYASE HEAT-LIKE PROTEIN"/>
    <property type="match status" value="1"/>
</dbReference>
<accession>A0ABM7H5B9</accession>
<evidence type="ECO:0000256" key="1">
    <source>
        <dbReference type="SAM" id="MobiDB-lite"/>
    </source>
</evidence>
<sequence>MAFFDKFRTSIEGLRQTADYHSLIAVLDGEEPGSRVDAAQALSALGVSAVPDLLKGLENANRISRARMLGALASVGAPSIPLLLALTLRASPTLQASITRAIAETGDSMFEALLLALHHKQPAVRRAAVLAIRGMGKKAIPPLVEAFHDNNYPVRKEAAGALAALRWVPDELPEKVWYYFLLEDWTELAKLQAAAVPVLFKGLGSKEHRIRSESVRALGKIRDSRVIPALIRALEDPQMDVRVRAAEALGEIGNDRGKPALVEALNDPCHPVRMEAAWALDRLDWIPESDLERAGYLIAKEQWNELIRMGRAAIPPLIRALEVEYSGVRTGASETMRQLGQPALDALHAVMNSGSPEIREQATVALDYIRSRNEENSLARPVQTAPSNYDRELREGLAAKKRIEDHFGSTSRPHSRPAHRGPPARAEEVQPADEGEENTLAPEPVAQQSEDAGEVGKLLEERPETEEAWAGEKIQPGSRRPVSLDELVPDTGVEQETGDEKRTKEERPAPATRERTILPEPRTSAAPPEQAPGKASLERCLNALQSDDADIRAAAVTALRSMGTPAVEYLIAALSDPHDAVRIAAAEGLGEIGDENGVDALVLLTGDAEQDVRSAAAAALGRIGDACAVGPLIRLFGDRYSRVRSVAAETVAAFGPDVLEPLEAALEDPVPVVRLTAARAIGIVGNPRSIPLLIRHLEDPAREVSVTAARVLGGYGNLAVEPLAAVLREGDKAGRLAAVDALGGIEPGRADEALAYALSDEDQEVREKAATILMRRRAANMWQSTFGNRAREEKEVSMKSSVGQAGREEIDTLITALNDRSVEVQASAATRLIAMGRPAAEGLLRVLKDDDPELQRAAAGVLGEMREAAVEPLMDALNDTDRFVRLVAARNLGNIGDARAIEALSGSLKSERDSAVRAAVAEALGYMGSREAIEPLTLALQDRDEAVKVAAARSLGYIGDLRALEPLIGALSDVDDRVRYAALEALKDPGDTMRRHLIDALRSGDETFRAGVAEALEAGGWRPETGEERTIHLMARGRWADVERLGADALPVLVEALSDPLIEVRTNAVRAIDRIGGEDAVAPLIQALRDDALAVRKRAEWALIQMGEAVLPALDLAESEEAQPEGREGLQRIAREIRAKETEKS</sequence>
<keyword evidence="3" id="KW-1185">Reference proteome</keyword>
<dbReference type="PANTHER" id="PTHR12697:SF5">
    <property type="entry name" value="DEOXYHYPUSINE HYDROXYLASE"/>
    <property type="match status" value="1"/>
</dbReference>
<gene>
    <name evidence="2" type="ORF">MchiMG62_11530</name>
</gene>
<dbReference type="GeneID" id="66130676"/>
<feature type="compositionally biased region" description="Basic and acidic residues" evidence="1">
    <location>
        <begin position="498"/>
        <end position="517"/>
    </location>
</feature>